<dbReference type="EMBL" id="JEMT01014681">
    <property type="protein sequence ID" value="EXX73459.1"/>
    <property type="molecule type" value="Genomic_DNA"/>
</dbReference>
<keyword evidence="2" id="KW-1185">Reference proteome</keyword>
<evidence type="ECO:0000313" key="1">
    <source>
        <dbReference type="EMBL" id="EXX73459.1"/>
    </source>
</evidence>
<dbReference type="InterPro" id="IPR007268">
    <property type="entry name" value="Rad9/Ddc1"/>
</dbReference>
<evidence type="ECO:0000313" key="2">
    <source>
        <dbReference type="Proteomes" id="UP000022910"/>
    </source>
</evidence>
<accession>A0A015L0V4</accession>
<dbReference type="HOGENOM" id="CLU_573833_0_0_1"/>
<dbReference type="GO" id="GO:0030896">
    <property type="term" value="C:checkpoint clamp complex"/>
    <property type="evidence" value="ECO:0007669"/>
    <property type="project" value="InterPro"/>
</dbReference>
<dbReference type="Proteomes" id="UP000022910">
    <property type="component" value="Unassembled WGS sequence"/>
</dbReference>
<organism evidence="1 2">
    <name type="scientific">Rhizophagus irregularis (strain DAOM 197198w)</name>
    <name type="common">Glomus intraradices</name>
    <dbReference type="NCBI Taxonomy" id="1432141"/>
    <lineage>
        <taxon>Eukaryota</taxon>
        <taxon>Fungi</taxon>
        <taxon>Fungi incertae sedis</taxon>
        <taxon>Mucoromycota</taxon>
        <taxon>Glomeromycotina</taxon>
        <taxon>Glomeromycetes</taxon>
        <taxon>Glomerales</taxon>
        <taxon>Glomeraceae</taxon>
        <taxon>Rhizophagus</taxon>
    </lineage>
</organism>
<name>A0A015L0V4_RHIIW</name>
<evidence type="ECO:0008006" key="3">
    <source>
        <dbReference type="Google" id="ProtNLM"/>
    </source>
</evidence>
<dbReference type="OrthoDB" id="2343639at2759"/>
<proteinExistence type="predicted"/>
<reference evidence="1 2" key="1">
    <citation type="submission" date="2014-02" db="EMBL/GenBank/DDBJ databases">
        <title>Single nucleus genome sequencing reveals high similarity among nuclei of an endomycorrhizal fungus.</title>
        <authorList>
            <person name="Lin K."/>
            <person name="Geurts R."/>
            <person name="Zhang Z."/>
            <person name="Limpens E."/>
            <person name="Saunders D.G."/>
            <person name="Mu D."/>
            <person name="Pang E."/>
            <person name="Cao H."/>
            <person name="Cha H."/>
            <person name="Lin T."/>
            <person name="Zhou Q."/>
            <person name="Shang Y."/>
            <person name="Li Y."/>
            <person name="Ivanov S."/>
            <person name="Sharma T."/>
            <person name="Velzen R.V."/>
            <person name="Ruijter N.D."/>
            <person name="Aanen D.K."/>
            <person name="Win J."/>
            <person name="Kamoun S."/>
            <person name="Bisseling T."/>
            <person name="Huang S."/>
        </authorList>
    </citation>
    <scope>NUCLEOTIDE SEQUENCE [LARGE SCALE GENOMIC DNA]</scope>
    <source>
        <strain evidence="2">DAOM197198w</strain>
    </source>
</reference>
<gene>
    <name evidence="1" type="ORF">RirG_060220</name>
</gene>
<sequence length="476" mass="54832">MPIQTFSAKVAENKLPIFYKLMQELSKCNGELTFVVHRDRLVIKTKNTPALSILVTLYRKLFDSFQMESPKMYTIFSTSIRDIFSRTTVDVSSLRIIIEESDSLSEEDLVIFEVYRRMRSIQSKHNIFCNNISHKTSEINEVLIPLNEDPSSEENHWSINSEDLKECWPRNCKNDTIRFLFAPENLKVINLTTSDDEFVSESWLTIPRFKNDRYEINNPVDIRINRKSFERVVCLINSLKCKFNAHFSDLDTEDVYQPQPFYLCGEIERYIKIEGKISGSHMEYGNQPHREIEAALNASNQIDQNTDNSEEREYPIAPIFRTSEDTSSYSTADENYMPVSCSRVSTHDSGNSNTRNHMIYTYDENVYHNLNPFNVDGININNVDNREISSMSNSQADTTNNINNIGVHESSSFVSVSASGLSLIPDEDISRRLEAVRFGGNRVKGMKRSFSSTDLGDDIDNDNSRTIRSYRIFSQE</sequence>
<dbReference type="Gene3D" id="3.70.10.10">
    <property type="match status" value="1"/>
</dbReference>
<dbReference type="AlphaFoldDB" id="A0A015L0V4"/>
<dbReference type="Pfam" id="PF04139">
    <property type="entry name" value="Rad9"/>
    <property type="match status" value="1"/>
</dbReference>
<comment type="caution">
    <text evidence="1">The sequence shown here is derived from an EMBL/GenBank/DDBJ whole genome shotgun (WGS) entry which is preliminary data.</text>
</comment>
<protein>
    <recommendedName>
        <fullName evidence="3">Rad9-domain-containing protein</fullName>
    </recommendedName>
</protein>
<dbReference type="GO" id="GO:0000077">
    <property type="term" value="P:DNA damage checkpoint signaling"/>
    <property type="evidence" value="ECO:0007669"/>
    <property type="project" value="InterPro"/>
</dbReference>